<dbReference type="EMBL" id="BGPR01022559">
    <property type="protein sequence ID" value="GBN88980.1"/>
    <property type="molecule type" value="Genomic_DNA"/>
</dbReference>
<evidence type="ECO:0000313" key="1">
    <source>
        <dbReference type="EMBL" id="GBN88980.1"/>
    </source>
</evidence>
<proteinExistence type="predicted"/>
<gene>
    <name evidence="1" type="ORF">AVEN_31790_1</name>
</gene>
<dbReference type="Proteomes" id="UP000499080">
    <property type="component" value="Unassembled WGS sequence"/>
</dbReference>
<keyword evidence="2" id="KW-1185">Reference proteome</keyword>
<evidence type="ECO:0000313" key="2">
    <source>
        <dbReference type="Proteomes" id="UP000499080"/>
    </source>
</evidence>
<organism evidence="1 2">
    <name type="scientific">Araneus ventricosus</name>
    <name type="common">Orbweaver spider</name>
    <name type="synonym">Epeira ventricosa</name>
    <dbReference type="NCBI Taxonomy" id="182803"/>
    <lineage>
        <taxon>Eukaryota</taxon>
        <taxon>Metazoa</taxon>
        <taxon>Ecdysozoa</taxon>
        <taxon>Arthropoda</taxon>
        <taxon>Chelicerata</taxon>
        <taxon>Arachnida</taxon>
        <taxon>Araneae</taxon>
        <taxon>Araneomorphae</taxon>
        <taxon>Entelegynae</taxon>
        <taxon>Araneoidea</taxon>
        <taxon>Araneidae</taxon>
        <taxon>Araneus</taxon>
    </lineage>
</organism>
<comment type="caution">
    <text evidence="1">The sequence shown here is derived from an EMBL/GenBank/DDBJ whole genome shotgun (WGS) entry which is preliminary data.</text>
</comment>
<accession>A0A4Y2SNI1</accession>
<name>A0A4Y2SNI1_ARAVE</name>
<dbReference type="AlphaFoldDB" id="A0A4Y2SNI1"/>
<reference evidence="1 2" key="1">
    <citation type="journal article" date="2019" name="Sci. Rep.">
        <title>Orb-weaving spider Araneus ventricosus genome elucidates the spidroin gene catalogue.</title>
        <authorList>
            <person name="Kono N."/>
            <person name="Nakamura H."/>
            <person name="Ohtoshi R."/>
            <person name="Moran D.A.P."/>
            <person name="Shinohara A."/>
            <person name="Yoshida Y."/>
            <person name="Fujiwara M."/>
            <person name="Mori M."/>
            <person name="Tomita M."/>
            <person name="Arakawa K."/>
        </authorList>
    </citation>
    <scope>NUCLEOTIDE SEQUENCE [LARGE SCALE GENOMIC DNA]</scope>
</reference>
<sequence>MRKSRQPRAVENAARGRLISMGERVAFFSGLRARSAQYAKFDPLGGEKLSTTLVVNKLLVPLFALLAQVLTGVRNAYAFKISRWSKFQS</sequence>
<protein>
    <submittedName>
        <fullName evidence="1">Uncharacterized protein</fullName>
    </submittedName>
</protein>